<feature type="non-terminal residue" evidence="2">
    <location>
        <position position="102"/>
    </location>
</feature>
<dbReference type="EMBL" id="KQ243792">
    <property type="protein sequence ID" value="KNC75189.1"/>
    <property type="molecule type" value="Genomic_DNA"/>
</dbReference>
<gene>
    <name evidence="2" type="ORF">SARC_12280</name>
</gene>
<organism evidence="2 3">
    <name type="scientific">Sphaeroforma arctica JP610</name>
    <dbReference type="NCBI Taxonomy" id="667725"/>
    <lineage>
        <taxon>Eukaryota</taxon>
        <taxon>Ichthyosporea</taxon>
        <taxon>Ichthyophonida</taxon>
        <taxon>Sphaeroforma</taxon>
    </lineage>
</organism>
<evidence type="ECO:0000313" key="2">
    <source>
        <dbReference type="EMBL" id="KNC75189.1"/>
    </source>
</evidence>
<dbReference type="InterPro" id="IPR007198">
    <property type="entry name" value="Ssl1-like"/>
</dbReference>
<dbReference type="Gene3D" id="3.40.50.410">
    <property type="entry name" value="von Willebrand factor, type A domain"/>
    <property type="match status" value="1"/>
</dbReference>
<dbReference type="GeneID" id="25912784"/>
<evidence type="ECO:0000259" key="1">
    <source>
        <dbReference type="Pfam" id="PF04056"/>
    </source>
</evidence>
<reference evidence="2 3" key="1">
    <citation type="submission" date="2011-02" db="EMBL/GenBank/DDBJ databases">
        <title>The Genome Sequence of Sphaeroforma arctica JP610.</title>
        <authorList>
            <consortium name="The Broad Institute Genome Sequencing Platform"/>
            <person name="Russ C."/>
            <person name="Cuomo C."/>
            <person name="Young S.K."/>
            <person name="Zeng Q."/>
            <person name="Gargeya S."/>
            <person name="Alvarado L."/>
            <person name="Berlin A."/>
            <person name="Chapman S.B."/>
            <person name="Chen Z."/>
            <person name="Freedman E."/>
            <person name="Gellesch M."/>
            <person name="Goldberg J."/>
            <person name="Griggs A."/>
            <person name="Gujja S."/>
            <person name="Heilman E."/>
            <person name="Heiman D."/>
            <person name="Howarth C."/>
            <person name="Mehta T."/>
            <person name="Neiman D."/>
            <person name="Pearson M."/>
            <person name="Roberts A."/>
            <person name="Saif S."/>
            <person name="Shea T."/>
            <person name="Shenoy N."/>
            <person name="Sisk P."/>
            <person name="Stolte C."/>
            <person name="Sykes S."/>
            <person name="White J."/>
            <person name="Yandava C."/>
            <person name="Burger G."/>
            <person name="Gray M.W."/>
            <person name="Holland P.W.H."/>
            <person name="King N."/>
            <person name="Lang F.B.F."/>
            <person name="Roger A.J."/>
            <person name="Ruiz-Trillo I."/>
            <person name="Haas B."/>
            <person name="Nusbaum C."/>
            <person name="Birren B."/>
        </authorList>
    </citation>
    <scope>NUCLEOTIDE SEQUENCE [LARGE SCALE GENOMIC DNA]</scope>
    <source>
        <strain evidence="2 3">JP610</strain>
    </source>
</reference>
<dbReference type="eggNOG" id="KOG2807">
    <property type="taxonomic scope" value="Eukaryota"/>
</dbReference>
<keyword evidence="3" id="KW-1185">Reference proteome</keyword>
<dbReference type="SUPFAM" id="SSF53300">
    <property type="entry name" value="vWA-like"/>
    <property type="match status" value="1"/>
</dbReference>
<dbReference type="InterPro" id="IPR036465">
    <property type="entry name" value="vWFA_dom_sf"/>
</dbReference>
<dbReference type="AlphaFoldDB" id="A0A0L0FEJ9"/>
<sequence>MMRNVLVVMDLSQAMAIADIKPSRLECATKYIEKFIVEFFDHNPISQLGLIATKDGRADRLTELSSGVQRHREALKAVATYKNLGGEPSLQNSLELARRTLR</sequence>
<protein>
    <recommendedName>
        <fullName evidence="1">Ssl1-like domain-containing protein</fullName>
    </recommendedName>
</protein>
<feature type="domain" description="Ssl1-like" evidence="1">
    <location>
        <begin position="8"/>
        <end position="101"/>
    </location>
</feature>
<dbReference type="STRING" id="667725.A0A0L0FEJ9"/>
<accession>A0A0L0FEJ9</accession>
<dbReference type="Proteomes" id="UP000054560">
    <property type="component" value="Unassembled WGS sequence"/>
</dbReference>
<dbReference type="GO" id="GO:0006289">
    <property type="term" value="P:nucleotide-excision repair"/>
    <property type="evidence" value="ECO:0007669"/>
    <property type="project" value="TreeGrafter"/>
</dbReference>
<dbReference type="GO" id="GO:0006357">
    <property type="term" value="P:regulation of transcription by RNA polymerase II"/>
    <property type="evidence" value="ECO:0007669"/>
    <property type="project" value="TreeGrafter"/>
</dbReference>
<dbReference type="PANTHER" id="PTHR12695">
    <property type="entry name" value="GENERAL TRANSCRIPTION FACTOR IIH SUBUNIT 2"/>
    <property type="match status" value="1"/>
</dbReference>
<dbReference type="PANTHER" id="PTHR12695:SF2">
    <property type="entry name" value="GENERAL TRANSCRIPTION FACTOR IIH SUBUNIT 2-RELATED"/>
    <property type="match status" value="1"/>
</dbReference>
<dbReference type="RefSeq" id="XP_014149091.1">
    <property type="nucleotide sequence ID" value="XM_014293616.1"/>
</dbReference>
<evidence type="ECO:0000313" key="3">
    <source>
        <dbReference type="Proteomes" id="UP000054560"/>
    </source>
</evidence>
<dbReference type="Pfam" id="PF04056">
    <property type="entry name" value="Ssl1"/>
    <property type="match status" value="1"/>
</dbReference>
<dbReference type="GO" id="GO:0005675">
    <property type="term" value="C:transcription factor TFIIH holo complex"/>
    <property type="evidence" value="ECO:0007669"/>
    <property type="project" value="TreeGrafter"/>
</dbReference>
<name>A0A0L0FEJ9_9EUKA</name>
<proteinExistence type="predicted"/>
<dbReference type="OrthoDB" id="284275at2759"/>